<organism evidence="2 3">
    <name type="scientific">Burkholderia pseudomallei (strain 1710b)</name>
    <dbReference type="NCBI Taxonomy" id="320372"/>
    <lineage>
        <taxon>Bacteria</taxon>
        <taxon>Pseudomonadati</taxon>
        <taxon>Pseudomonadota</taxon>
        <taxon>Betaproteobacteria</taxon>
        <taxon>Burkholderiales</taxon>
        <taxon>Burkholderiaceae</taxon>
        <taxon>Burkholderia</taxon>
        <taxon>pseudomallei group</taxon>
    </lineage>
</organism>
<dbReference type="HOGENOM" id="CLU_369479_0_0_4"/>
<evidence type="ECO:0000313" key="2">
    <source>
        <dbReference type="EMBL" id="ABA50808.1"/>
    </source>
</evidence>
<dbReference type="AlphaFoldDB" id="Q3JNZ3"/>
<evidence type="ECO:0000256" key="1">
    <source>
        <dbReference type="SAM" id="MobiDB-lite"/>
    </source>
</evidence>
<feature type="compositionally biased region" description="Basic residues" evidence="1">
    <location>
        <begin position="658"/>
        <end position="668"/>
    </location>
</feature>
<dbReference type="Proteomes" id="UP000002700">
    <property type="component" value="Chromosome I"/>
</dbReference>
<feature type="compositionally biased region" description="Basic and acidic residues" evidence="1">
    <location>
        <begin position="466"/>
        <end position="480"/>
    </location>
</feature>
<feature type="region of interest" description="Disordered" evidence="1">
    <location>
        <begin position="529"/>
        <end position="731"/>
    </location>
</feature>
<dbReference type="KEGG" id="bpm:BURPS1710b_3340"/>
<sequence length="753" mass="83118">MSSPVARRTARGGSGSSRAPSFSCVDREDLAGVHQIARIERALDRAHRVDRVLAVFGGEKAHLVQPDAVLARAGAAHAQRALDDPVVERLRFGELLGLGRIDEDRDVEVAVADVAHDRTRQRRRVQIGLGFLDARGELRDRHADVGRHRAAAGLQLQHREIRVMARGPEARAILGARRPFEAPAAVLLGERLDLLRLLAHAGFGAVEFEEERGRLGEPELRVAVDRTHRERVDEFDARDRHADLDRLDHRARGGAHRAERAHGGRHGLGQRMQAQRDLGDHAERAFGSDEKPREIVAGRRFARAGARLHDAAVGEHGREAEHVLAHRAVAHRVRAGRARRGHPADARVRARIDREEQARVAQRVVQRAAREPGLDGRGQVVGVDRQHAVHLRQIERHAAAHREQMALERRADAVGDQRHVVSCAEEDCIAHVVGRACEHDGVGQLRIERRLVAAVMGAHRLRDRHARAEPGGERVDEGGGKRATRRRGGVVHASLLGGRSLWHAPRRGGPDHSTLEWMRAAPNAAAIIGISPTRRAPPPTANDGRHDGQSLEQDRDPHGRRRHDGPRRRQPRAQGRRADRGDRRRRRIELAARRAARRAAAGRCSRGAFVDPARPVRPGRRAVHSGARGDHRRASRAPGRLARALQRAAAAARGVHPAGRRARRRARARMPDRLPARGARDRRARRARAARRGAAPLREPAVGSAVRARAGAEPRGGRRRRAVGPHARARNPARNPLMRIIAIAGPLWRGATI</sequence>
<feature type="compositionally biased region" description="Basic and acidic residues" evidence="1">
    <location>
        <begin position="576"/>
        <end position="592"/>
    </location>
</feature>
<feature type="region of interest" description="Disordered" evidence="1">
    <location>
        <begin position="1"/>
        <end position="21"/>
    </location>
</feature>
<evidence type="ECO:0000313" key="3">
    <source>
        <dbReference type="Proteomes" id="UP000002700"/>
    </source>
</evidence>
<feature type="compositionally biased region" description="Basic residues" evidence="1">
    <location>
        <begin position="682"/>
        <end position="691"/>
    </location>
</feature>
<feature type="compositionally biased region" description="Basic and acidic residues" evidence="1">
    <location>
        <begin position="669"/>
        <end position="681"/>
    </location>
</feature>
<feature type="compositionally biased region" description="Basic and acidic residues" evidence="1">
    <location>
        <begin position="543"/>
        <end position="557"/>
    </location>
</feature>
<reference evidence="2 3" key="1">
    <citation type="submission" date="2005-09" db="EMBL/GenBank/DDBJ databases">
        <authorList>
            <person name="Woods D.E."/>
            <person name="Nierman W.C."/>
        </authorList>
    </citation>
    <scope>NUCLEOTIDE SEQUENCE [LARGE SCALE GENOMIC DNA]</scope>
    <source>
        <strain evidence="2 3">1710b</strain>
    </source>
</reference>
<name>Q3JNZ3_BURP1</name>
<feature type="compositionally biased region" description="Basic residues" evidence="1">
    <location>
        <begin position="558"/>
        <end position="575"/>
    </location>
</feature>
<dbReference type="EnsemblBacteria" id="ABA50808">
    <property type="protein sequence ID" value="ABA50808"/>
    <property type="gene ID" value="BURPS1710b_3340"/>
</dbReference>
<feature type="compositionally biased region" description="Basic residues" evidence="1">
    <location>
        <begin position="717"/>
        <end position="731"/>
    </location>
</feature>
<protein>
    <submittedName>
        <fullName evidence="2">Uncharacterized protein</fullName>
    </submittedName>
</protein>
<accession>Q3JNZ3</accession>
<feature type="compositionally biased region" description="Low complexity" evidence="1">
    <location>
        <begin position="636"/>
        <end position="657"/>
    </location>
</feature>
<feature type="compositionally biased region" description="Low complexity" evidence="1">
    <location>
        <begin position="692"/>
        <end position="709"/>
    </location>
</feature>
<proteinExistence type="predicted"/>
<gene>
    <name evidence="2" type="ordered locus">BURPS1710b_3340</name>
</gene>
<feature type="region of interest" description="Disordered" evidence="1">
    <location>
        <begin position="466"/>
        <end position="487"/>
    </location>
</feature>
<feature type="compositionally biased region" description="Low complexity" evidence="1">
    <location>
        <begin position="598"/>
        <end position="608"/>
    </location>
</feature>
<dbReference type="EMBL" id="CP000124">
    <property type="protein sequence ID" value="ABA50808.1"/>
    <property type="molecule type" value="Genomic_DNA"/>
</dbReference>